<reference evidence="1" key="1">
    <citation type="submission" date="2021-05" db="EMBL/GenBank/DDBJ databases">
        <authorList>
            <person name="Alioto T."/>
            <person name="Alioto T."/>
            <person name="Gomez Garrido J."/>
        </authorList>
    </citation>
    <scope>NUCLEOTIDE SEQUENCE</scope>
</reference>
<sequence length="99" mass="11564">MTLCYHHHCWNYLHLHCTLSLYLKSNTGFPCLDLFYHRIDEEASVSYGAKASDYLRSLFQHSLSPTLSQLLLLFSYAVENKPPAIVSVWILRWISEFLV</sequence>
<proteinExistence type="predicted"/>
<dbReference type="AlphaFoldDB" id="A0A8D8QJY9"/>
<name>A0A8D8QJY9_9HEMI</name>
<protein>
    <submittedName>
        <fullName evidence="1">Uncharacterized protein</fullName>
    </submittedName>
</protein>
<organism evidence="1">
    <name type="scientific">Cacopsylla melanoneura</name>
    <dbReference type="NCBI Taxonomy" id="428564"/>
    <lineage>
        <taxon>Eukaryota</taxon>
        <taxon>Metazoa</taxon>
        <taxon>Ecdysozoa</taxon>
        <taxon>Arthropoda</taxon>
        <taxon>Hexapoda</taxon>
        <taxon>Insecta</taxon>
        <taxon>Pterygota</taxon>
        <taxon>Neoptera</taxon>
        <taxon>Paraneoptera</taxon>
        <taxon>Hemiptera</taxon>
        <taxon>Sternorrhyncha</taxon>
        <taxon>Psylloidea</taxon>
        <taxon>Psyllidae</taxon>
        <taxon>Psyllinae</taxon>
        <taxon>Cacopsylla</taxon>
    </lineage>
</organism>
<dbReference type="EMBL" id="HBUF01082220">
    <property type="protein sequence ID" value="CAG6633276.1"/>
    <property type="molecule type" value="Transcribed_RNA"/>
</dbReference>
<evidence type="ECO:0000313" key="1">
    <source>
        <dbReference type="EMBL" id="CAG6633276.1"/>
    </source>
</evidence>
<accession>A0A8D8QJY9</accession>
<dbReference type="EMBL" id="HBUF01082219">
    <property type="protein sequence ID" value="CAG6633275.1"/>
    <property type="molecule type" value="Transcribed_RNA"/>
</dbReference>